<keyword evidence="5" id="KW-0547">Nucleotide-binding</keyword>
<keyword evidence="6" id="KW-0658">Purine biosynthesis</keyword>
<dbReference type="PANTHER" id="PTHR10520">
    <property type="entry name" value="TRIFUNCTIONAL PURINE BIOSYNTHETIC PROTEIN ADENOSINE-3-RELATED"/>
    <property type="match status" value="1"/>
</dbReference>
<organism evidence="12 13">
    <name type="scientific">Serratia odorifera</name>
    <dbReference type="NCBI Taxonomy" id="618"/>
    <lineage>
        <taxon>Bacteria</taxon>
        <taxon>Pseudomonadati</taxon>
        <taxon>Pseudomonadota</taxon>
        <taxon>Gammaproteobacteria</taxon>
        <taxon>Enterobacterales</taxon>
        <taxon>Yersiniaceae</taxon>
        <taxon>Serratia</taxon>
    </lineage>
</organism>
<dbReference type="EC" id="6.3.3.1" evidence="3"/>
<comment type="pathway">
    <text evidence="1">Purine metabolism; IMP biosynthesis via de novo pathway; 5-amino-1-(5-phospho-D-ribosyl)imidazole from N(2)-formyl-N(1)-(5-phospho-D-ribosyl)glycinamide: step 2/2.</text>
</comment>
<feature type="domain" description="PurM-like C-terminal" evidence="11">
    <location>
        <begin position="34"/>
        <end position="147"/>
    </location>
</feature>
<protein>
    <recommendedName>
        <fullName evidence="3">phosphoribosylformylglycinamidine cyclo-ligase</fullName>
        <ecNumber evidence="3">6.3.3.1</ecNumber>
    </recommendedName>
    <alternativeName>
        <fullName evidence="9">AIR synthase</fullName>
    </alternativeName>
    <alternativeName>
        <fullName evidence="8">Phosphoribosyl-aminoimidazole synthetase</fullName>
    </alternativeName>
</protein>
<dbReference type="AlphaFoldDB" id="A0A3S4HNM9"/>
<dbReference type="InterPro" id="IPR010918">
    <property type="entry name" value="PurM-like_C_dom"/>
</dbReference>
<dbReference type="GO" id="GO:0046084">
    <property type="term" value="P:adenine biosynthetic process"/>
    <property type="evidence" value="ECO:0007669"/>
    <property type="project" value="TreeGrafter"/>
</dbReference>
<keyword evidence="7" id="KW-0067">ATP-binding</keyword>
<dbReference type="InterPro" id="IPR036676">
    <property type="entry name" value="PurM-like_C_sf"/>
</dbReference>
<evidence type="ECO:0000313" key="13">
    <source>
        <dbReference type="Proteomes" id="UP000281391"/>
    </source>
</evidence>
<dbReference type="InterPro" id="IPR004733">
    <property type="entry name" value="PurM_cligase"/>
</dbReference>
<dbReference type="UniPathway" id="UPA00074">
    <property type="reaction ID" value="UER00129"/>
</dbReference>
<evidence type="ECO:0000256" key="2">
    <source>
        <dbReference type="ARBA" id="ARBA00010280"/>
    </source>
</evidence>
<evidence type="ECO:0000256" key="10">
    <source>
        <dbReference type="ARBA" id="ARBA00049057"/>
    </source>
</evidence>
<proteinExistence type="inferred from homology"/>
<evidence type="ECO:0000256" key="1">
    <source>
        <dbReference type="ARBA" id="ARBA00004686"/>
    </source>
</evidence>
<dbReference type="GO" id="GO:0004641">
    <property type="term" value="F:phosphoribosylformylglycinamidine cyclo-ligase activity"/>
    <property type="evidence" value="ECO:0007669"/>
    <property type="project" value="UniProtKB-EC"/>
</dbReference>
<comment type="similarity">
    <text evidence="2">Belongs to the AIR synthase family.</text>
</comment>
<gene>
    <name evidence="12" type="primary">purM_1</name>
    <name evidence="12" type="ORF">NCTC11214_03140</name>
</gene>
<dbReference type="GO" id="GO:0006189">
    <property type="term" value="P:'de novo' IMP biosynthetic process"/>
    <property type="evidence" value="ECO:0007669"/>
    <property type="project" value="UniProtKB-UniPathway"/>
</dbReference>
<evidence type="ECO:0000256" key="8">
    <source>
        <dbReference type="ARBA" id="ARBA00031908"/>
    </source>
</evidence>
<accession>A0A3S4HNM9</accession>
<dbReference type="SUPFAM" id="SSF56042">
    <property type="entry name" value="PurM C-terminal domain-like"/>
    <property type="match status" value="1"/>
</dbReference>
<dbReference type="GO" id="GO:0004637">
    <property type="term" value="F:phosphoribosylamine-glycine ligase activity"/>
    <property type="evidence" value="ECO:0007669"/>
    <property type="project" value="TreeGrafter"/>
</dbReference>
<name>A0A3S4HNM9_SEROD</name>
<evidence type="ECO:0000256" key="6">
    <source>
        <dbReference type="ARBA" id="ARBA00022755"/>
    </source>
</evidence>
<evidence type="ECO:0000256" key="5">
    <source>
        <dbReference type="ARBA" id="ARBA00022741"/>
    </source>
</evidence>
<dbReference type="Gene3D" id="3.90.650.10">
    <property type="entry name" value="PurM-like C-terminal domain"/>
    <property type="match status" value="1"/>
</dbReference>
<evidence type="ECO:0000256" key="3">
    <source>
        <dbReference type="ARBA" id="ARBA00013047"/>
    </source>
</evidence>
<dbReference type="KEGG" id="sof:NCTC11214_03140"/>
<dbReference type="GO" id="GO:0005829">
    <property type="term" value="C:cytosol"/>
    <property type="evidence" value="ECO:0007669"/>
    <property type="project" value="TreeGrafter"/>
</dbReference>
<dbReference type="Pfam" id="PF02769">
    <property type="entry name" value="AIRS_C"/>
    <property type="match status" value="1"/>
</dbReference>
<sequence length="154" mass="17391">MVIRWCARSWKLATPIRRPPTSTANRWPTICWHRPKIYVKSVLQLIEQHDIHAIAHLTGGGFWENIPRVLPEGMQAVIDEASWQWPAVFNWLQQAGNVSRHEMYRTFNCGVGMLIALPEAEVEAAIALLTAAGEKAWKIGKLTASADQQQVVIQ</sequence>
<evidence type="ECO:0000259" key="11">
    <source>
        <dbReference type="Pfam" id="PF02769"/>
    </source>
</evidence>
<evidence type="ECO:0000256" key="4">
    <source>
        <dbReference type="ARBA" id="ARBA00022598"/>
    </source>
</evidence>
<evidence type="ECO:0000256" key="7">
    <source>
        <dbReference type="ARBA" id="ARBA00022840"/>
    </source>
</evidence>
<evidence type="ECO:0000313" key="12">
    <source>
        <dbReference type="EMBL" id="VDZ59634.1"/>
    </source>
</evidence>
<dbReference type="PANTHER" id="PTHR10520:SF12">
    <property type="entry name" value="TRIFUNCTIONAL PURINE BIOSYNTHETIC PROTEIN ADENOSINE-3"/>
    <property type="match status" value="1"/>
</dbReference>
<reference evidence="12 13" key="1">
    <citation type="submission" date="2018-12" db="EMBL/GenBank/DDBJ databases">
        <authorList>
            <consortium name="Pathogen Informatics"/>
        </authorList>
    </citation>
    <scope>NUCLEOTIDE SEQUENCE [LARGE SCALE GENOMIC DNA]</scope>
    <source>
        <strain evidence="12 13">NCTC11214</strain>
    </source>
</reference>
<dbReference type="Proteomes" id="UP000281391">
    <property type="component" value="Chromosome"/>
</dbReference>
<keyword evidence="4 12" id="KW-0436">Ligase</keyword>
<evidence type="ECO:0000256" key="9">
    <source>
        <dbReference type="ARBA" id="ARBA00032931"/>
    </source>
</evidence>
<dbReference type="EMBL" id="LR134117">
    <property type="protein sequence ID" value="VDZ59634.1"/>
    <property type="molecule type" value="Genomic_DNA"/>
</dbReference>
<comment type="catalytic activity">
    <reaction evidence="10">
        <text>2-formamido-N(1)-(5-O-phospho-beta-D-ribosyl)acetamidine + ATP = 5-amino-1-(5-phospho-beta-D-ribosyl)imidazole + ADP + phosphate + H(+)</text>
        <dbReference type="Rhea" id="RHEA:23032"/>
        <dbReference type="ChEBI" id="CHEBI:15378"/>
        <dbReference type="ChEBI" id="CHEBI:30616"/>
        <dbReference type="ChEBI" id="CHEBI:43474"/>
        <dbReference type="ChEBI" id="CHEBI:137981"/>
        <dbReference type="ChEBI" id="CHEBI:147287"/>
        <dbReference type="ChEBI" id="CHEBI:456216"/>
        <dbReference type="EC" id="6.3.3.1"/>
    </reaction>
</comment>
<dbReference type="GO" id="GO:0005524">
    <property type="term" value="F:ATP binding"/>
    <property type="evidence" value="ECO:0007669"/>
    <property type="project" value="UniProtKB-KW"/>
</dbReference>